<dbReference type="eggNOG" id="COG0826">
    <property type="taxonomic scope" value="Bacteria"/>
</dbReference>
<dbReference type="AlphaFoldDB" id="K0AVQ7"/>
<evidence type="ECO:0000313" key="3">
    <source>
        <dbReference type="EMBL" id="AFS77933.1"/>
    </source>
</evidence>
<dbReference type="InterPro" id="IPR051454">
    <property type="entry name" value="RNA/ubiquinone_mod_enzymes"/>
</dbReference>
<dbReference type="RefSeq" id="WP_014967070.1">
    <property type="nucleotide sequence ID" value="NC_018664.1"/>
</dbReference>
<dbReference type="InterPro" id="IPR001539">
    <property type="entry name" value="Peptidase_U32"/>
</dbReference>
<evidence type="ECO:0000313" key="4">
    <source>
        <dbReference type="Proteomes" id="UP000006094"/>
    </source>
</evidence>
<sequence>MLKELELLAPVGSVESLYAAIKNGADAVYLGGKLFNARQYASNFDYDELKSAVEYAHLRDVKVYVVVNIILKDEELKEAIDYIIYLYNIDVDALIIQDLGLYRIIKTMLPDFEIHGSTQMSINNYMGASFLEEIGFKRAILARELSVEETKEISEKNNIELETFVHGALCVSYSGQCLISSMIGGRSGNRGTCAQPCRMKYTIVDTKNNKSLNREFDEKHIMSLKDLNSIENLNDIINAGVISLKLEGRMKKPEYVAVIVNRYRKAIDNILGKEKKSITEKDQKDIAQMFNRGFTSGFLKQDFGRNIVSLDKPNNRGIYIGKVIKADREFTYIKLEDSLKKGDGIEIVGKDGEGKGLIIDSITIDNKNVAKIRCIREAKPGDIVNKTLDIDLNEKARASFEKSKKNKKHPIYMEIEIKIGKPVCLKVLDNENQAVVKSEELAEKAMKVSLTEEKVRGQMEKLGDTPYILESIEVSLEDEVMVPVSVLNKLRREAISKLVEKRGNFNGRIIVKRSDLEEKIKELFNFPGKNENKSRKISVKVDNIGQFKELNLDKLDRVYLNFKEDIDDLVKEVKKYNKEVYISTEKIVENKEFNKLQEIFDKIIEDIDGISVSNLGTLKLVKDRYDTKIHCDIGLNIFNTSTVKLLSENKVSSSTLSPELKLSQIEKICRSDIMQYEVIGYGYLPVMVMKHCPMSVIKNCKSMKECKNCNLREGYGLLDRKDMIFDFKRKENSTIIYNSQPIVVPEHLAKIYSSKVDMVRLDFTLEEEVKDIQAAYYDFANGKIDISEIERFVDKLKTKEGITNGHFFRGVL</sequence>
<dbReference type="EMBL" id="CP003326">
    <property type="protein sequence ID" value="AFS77933.1"/>
    <property type="molecule type" value="Genomic_DNA"/>
</dbReference>
<dbReference type="PANTHER" id="PTHR30217:SF10">
    <property type="entry name" value="23S RRNA 5-HYDROXYCYTIDINE C2501 SYNTHASE"/>
    <property type="match status" value="1"/>
</dbReference>
<organism evidence="3 4">
    <name type="scientific">Gottschalkia acidurici (strain ATCC 7906 / DSM 604 / BCRC 14475 / CIP 104303 / KCTC 5404 / NCIMB 10678 / 9a)</name>
    <name type="common">Clostridium acidurici</name>
    <dbReference type="NCBI Taxonomy" id="1128398"/>
    <lineage>
        <taxon>Bacteria</taxon>
        <taxon>Bacillati</taxon>
        <taxon>Bacillota</taxon>
        <taxon>Tissierellia</taxon>
        <taxon>Tissierellales</taxon>
        <taxon>Gottschalkiaceae</taxon>
        <taxon>Gottschalkia</taxon>
    </lineage>
</organism>
<dbReference type="STRING" id="1128398.Curi_c08630"/>
<evidence type="ECO:0000256" key="1">
    <source>
        <dbReference type="SAM" id="Coils"/>
    </source>
</evidence>
<dbReference type="Proteomes" id="UP000006094">
    <property type="component" value="Chromosome"/>
</dbReference>
<feature type="domain" description="Peptidase U32 collagenase" evidence="2">
    <location>
        <begin position="384"/>
        <end position="502"/>
    </location>
</feature>
<dbReference type="Pfam" id="PF01136">
    <property type="entry name" value="Peptidase_U32"/>
    <property type="match status" value="2"/>
</dbReference>
<dbReference type="InterPro" id="IPR020988">
    <property type="entry name" value="Pept_U32_collagenase"/>
</dbReference>
<feature type="coiled-coil region" evidence="1">
    <location>
        <begin position="552"/>
        <end position="579"/>
    </location>
</feature>
<reference evidence="3 4" key="1">
    <citation type="journal article" date="2012" name="PLoS ONE">
        <title>The purine-utilizing bacterium Clostridium acidurici 9a: a genome-guided metabolic reconsideration.</title>
        <authorList>
            <person name="Hartwich K."/>
            <person name="Poehlein A."/>
            <person name="Daniel R."/>
        </authorList>
    </citation>
    <scope>NUCLEOTIDE SEQUENCE [LARGE SCALE GENOMIC DNA]</scope>
    <source>
        <strain evidence="4">ATCC 7906 / DSM 604 / BCRC 14475 / CIP 104303 / KCTC 5404 / NCIMB 10678 / 9a</strain>
    </source>
</reference>
<dbReference type="OrthoDB" id="9807498at2"/>
<dbReference type="KEGG" id="cad:Curi_c08630"/>
<gene>
    <name evidence="3" type="ordered locus">Curi_c08630</name>
</gene>
<protein>
    <submittedName>
        <fullName evidence="3">Peptidase U32</fullName>
    </submittedName>
</protein>
<dbReference type="PANTHER" id="PTHR30217">
    <property type="entry name" value="PEPTIDASE U32 FAMILY"/>
    <property type="match status" value="1"/>
</dbReference>
<keyword evidence="4" id="KW-1185">Reference proteome</keyword>
<dbReference type="PROSITE" id="PS01276">
    <property type="entry name" value="PEPTIDASE_U32"/>
    <property type="match status" value="1"/>
</dbReference>
<keyword evidence="1" id="KW-0175">Coiled coil</keyword>
<dbReference type="Pfam" id="PF12392">
    <property type="entry name" value="DUF3656"/>
    <property type="match status" value="1"/>
</dbReference>
<name>K0AVQ7_GOTA9</name>
<accession>K0AVQ7</accession>
<dbReference type="PATRIC" id="fig|1128398.3.peg.915"/>
<proteinExistence type="predicted"/>
<evidence type="ECO:0000259" key="2">
    <source>
        <dbReference type="Pfam" id="PF12392"/>
    </source>
</evidence>
<dbReference type="HOGENOM" id="CLU_011540_4_0_9"/>